<dbReference type="GeneID" id="101848632"/>
<feature type="non-terminal residue" evidence="9">
    <location>
        <position position="1"/>
    </location>
</feature>
<dbReference type="PANTHER" id="PTHR11819">
    <property type="entry name" value="SOLUTE CARRIER FAMILY 5"/>
    <property type="match status" value="1"/>
</dbReference>
<evidence type="ECO:0000313" key="9">
    <source>
        <dbReference type="RefSeq" id="XP_012945861.2"/>
    </source>
</evidence>
<gene>
    <name evidence="9" type="primary">LOC101848632</name>
</gene>
<proteinExistence type="inferred from homology"/>
<dbReference type="InterPro" id="IPR038377">
    <property type="entry name" value="Na/Glc_symporter_sf"/>
</dbReference>
<evidence type="ECO:0000256" key="6">
    <source>
        <dbReference type="RuleBase" id="RU362091"/>
    </source>
</evidence>
<evidence type="ECO:0000256" key="7">
    <source>
        <dbReference type="SAM" id="Phobius"/>
    </source>
</evidence>
<evidence type="ECO:0000256" key="5">
    <source>
        <dbReference type="ARBA" id="ARBA00023136"/>
    </source>
</evidence>
<accession>A0ABM1ADY9</accession>
<keyword evidence="5 7" id="KW-0472">Membrane</keyword>
<dbReference type="Pfam" id="PF00474">
    <property type="entry name" value="SSF"/>
    <property type="match status" value="1"/>
</dbReference>
<feature type="transmembrane region" description="Helical" evidence="7">
    <location>
        <begin position="95"/>
        <end position="117"/>
    </location>
</feature>
<dbReference type="RefSeq" id="XP_012945861.2">
    <property type="nucleotide sequence ID" value="XM_013090407.2"/>
</dbReference>
<protein>
    <submittedName>
        <fullName evidence="9">Sodium/glucose cotransporter 4</fullName>
    </submittedName>
</protein>
<feature type="transmembrane region" description="Helical" evidence="7">
    <location>
        <begin position="166"/>
        <end position="187"/>
    </location>
</feature>
<feature type="transmembrane region" description="Helical" evidence="7">
    <location>
        <begin position="124"/>
        <end position="146"/>
    </location>
</feature>
<comment type="similarity">
    <text evidence="2 6">Belongs to the sodium:solute symporter (SSF) (TC 2.A.21) family.</text>
</comment>
<evidence type="ECO:0000256" key="3">
    <source>
        <dbReference type="ARBA" id="ARBA00022692"/>
    </source>
</evidence>
<sequence>LENLTFWTFRKRDVPEVVYEVNSNTESRTDPEVAETSLNGDAPVTPQDFSASYCCPLCRIPPVHVFKLFVIVLVGVSIAWIPLIKQSQEGQLFMYIQAVTGYIAPPISAIFLLAIFVPRINEKGAFWGVICGQATGIIRLVLDFIYPSPGCGEEDTRPSVVSGVHFTYFSIIVFMVTVIIAVGVSLLTKPQARMELENLTFWTFRKRDVPEVVYEVNSNTESRTDPEVAETALNGDAPVTPQDFSEWRQALRRFRDTSASIGKDSRDKAPYSPQEYIDAYKEPEHDWRSDNIIITPPKIPALQKLKTIALKVINFLS</sequence>
<name>A0ABM1ADY9_APLCA</name>
<reference evidence="9" key="1">
    <citation type="submission" date="2025-08" db="UniProtKB">
        <authorList>
            <consortium name="RefSeq"/>
        </authorList>
    </citation>
    <scope>IDENTIFICATION</scope>
</reference>
<feature type="transmembrane region" description="Helical" evidence="7">
    <location>
        <begin position="65"/>
        <end position="83"/>
    </location>
</feature>
<evidence type="ECO:0000256" key="1">
    <source>
        <dbReference type="ARBA" id="ARBA00004141"/>
    </source>
</evidence>
<dbReference type="PANTHER" id="PTHR11819:SF195">
    <property type="entry name" value="SODIUM_GLUCOSE COTRANSPORTER 4"/>
    <property type="match status" value="1"/>
</dbReference>
<keyword evidence="3 7" id="KW-0812">Transmembrane</keyword>
<evidence type="ECO:0000256" key="4">
    <source>
        <dbReference type="ARBA" id="ARBA00022989"/>
    </source>
</evidence>
<dbReference type="InterPro" id="IPR001734">
    <property type="entry name" value="Na/solute_symporter"/>
</dbReference>
<evidence type="ECO:0000313" key="8">
    <source>
        <dbReference type="Proteomes" id="UP000694888"/>
    </source>
</evidence>
<keyword evidence="4 7" id="KW-1133">Transmembrane helix</keyword>
<evidence type="ECO:0000256" key="2">
    <source>
        <dbReference type="ARBA" id="ARBA00006434"/>
    </source>
</evidence>
<organism evidence="8 9">
    <name type="scientific">Aplysia californica</name>
    <name type="common">California sea hare</name>
    <dbReference type="NCBI Taxonomy" id="6500"/>
    <lineage>
        <taxon>Eukaryota</taxon>
        <taxon>Metazoa</taxon>
        <taxon>Spiralia</taxon>
        <taxon>Lophotrochozoa</taxon>
        <taxon>Mollusca</taxon>
        <taxon>Gastropoda</taxon>
        <taxon>Heterobranchia</taxon>
        <taxon>Euthyneura</taxon>
        <taxon>Tectipleura</taxon>
        <taxon>Aplysiida</taxon>
        <taxon>Aplysioidea</taxon>
        <taxon>Aplysiidae</taxon>
        <taxon>Aplysia</taxon>
    </lineage>
</organism>
<dbReference type="Gene3D" id="1.20.1730.10">
    <property type="entry name" value="Sodium/glucose cotransporter"/>
    <property type="match status" value="1"/>
</dbReference>
<comment type="subcellular location">
    <subcellularLocation>
        <location evidence="1">Membrane</location>
        <topology evidence="1">Multi-pass membrane protein</topology>
    </subcellularLocation>
</comment>
<dbReference type="PROSITE" id="PS50283">
    <property type="entry name" value="NA_SOLUT_SYMP_3"/>
    <property type="match status" value="1"/>
</dbReference>
<keyword evidence="8" id="KW-1185">Reference proteome</keyword>
<dbReference type="Proteomes" id="UP000694888">
    <property type="component" value="Unplaced"/>
</dbReference>